<dbReference type="Proteomes" id="UP000703661">
    <property type="component" value="Unassembled WGS sequence"/>
</dbReference>
<organism evidence="2 3">
    <name type="scientific">Entomortierella chlamydospora</name>
    <dbReference type="NCBI Taxonomy" id="101097"/>
    <lineage>
        <taxon>Eukaryota</taxon>
        <taxon>Fungi</taxon>
        <taxon>Fungi incertae sedis</taxon>
        <taxon>Mucoromycota</taxon>
        <taxon>Mortierellomycotina</taxon>
        <taxon>Mortierellomycetes</taxon>
        <taxon>Mortierellales</taxon>
        <taxon>Mortierellaceae</taxon>
        <taxon>Entomortierella</taxon>
    </lineage>
</organism>
<feature type="compositionally biased region" description="Polar residues" evidence="1">
    <location>
        <begin position="413"/>
        <end position="437"/>
    </location>
</feature>
<keyword evidence="3" id="KW-1185">Reference proteome</keyword>
<dbReference type="EMBL" id="JAAAID010000179">
    <property type="protein sequence ID" value="KAG0021081.1"/>
    <property type="molecule type" value="Genomic_DNA"/>
</dbReference>
<feature type="region of interest" description="Disordered" evidence="1">
    <location>
        <begin position="526"/>
        <end position="584"/>
    </location>
</feature>
<name>A0A9P6T2Z6_9FUNG</name>
<feature type="compositionally biased region" description="Polar residues" evidence="1">
    <location>
        <begin position="78"/>
        <end position="96"/>
    </location>
</feature>
<comment type="caution">
    <text evidence="2">The sequence shown here is derived from an EMBL/GenBank/DDBJ whole genome shotgun (WGS) entry which is preliminary data.</text>
</comment>
<evidence type="ECO:0000313" key="3">
    <source>
        <dbReference type="Proteomes" id="UP000703661"/>
    </source>
</evidence>
<feature type="compositionally biased region" description="Acidic residues" evidence="1">
    <location>
        <begin position="48"/>
        <end position="60"/>
    </location>
</feature>
<sequence length="584" mass="65032">MHASATPPRDIVSNPEVEEYLRKEGMTEDEWKRVYDLRYCTILVPFEDVSDEEDAELDHENDEKDSSNSPEEPLHNHGISTPPKSQGQRQLPTPKSIQRHQDSPHAVLPKRELHTPTRNIGLRTPIEKKSTDAPKQPRAQIHNAKIRNNQEDDLAEEDTDALTINDPLASYLPAARTNAPKLNNVLGHSSDLTMDVGEDDDMEYFHDALDSHYDSDQAEDNGSSRAGLKRRHWELEQTHRLLQPTQPTAMKRVALSTSFLNTTSTETLGLLRPRSFSPSPSSIISQRRGSMTSDTSSVSHLSFNQNFSQRKLWTTQDWKTLEATYNQMNGNAMKEADLTQVADRFLEEQEAQTGEKSFWSREKVHMRCIALYRVRSDTRWDPVNHGSRRSRLESTPLSAGLRGASRRSAQPYPAQNLSKSKSNPTAIPSTGADRTSSSAIADFLSHRRADRSQKQKNADQGYQLKSVFKHRLASGLRTVGQLIPFWKDVEQGNTNIKGKQKVPLGVPLGTAQAVIDSFESKSLESECSGSSFSRSGSVLSNSDSNCERSRSSPSTPSPASSIAEMLARGHSVRSTSATSESSLA</sequence>
<evidence type="ECO:0000256" key="1">
    <source>
        <dbReference type="SAM" id="MobiDB-lite"/>
    </source>
</evidence>
<proteinExistence type="predicted"/>
<feature type="compositionally biased region" description="Low complexity" evidence="1">
    <location>
        <begin position="526"/>
        <end position="542"/>
    </location>
</feature>
<feature type="compositionally biased region" description="Basic and acidic residues" evidence="1">
    <location>
        <begin position="99"/>
        <end position="115"/>
    </location>
</feature>
<reference evidence="2" key="1">
    <citation type="journal article" date="2020" name="Fungal Divers.">
        <title>Resolving the Mortierellaceae phylogeny through synthesis of multi-gene phylogenetics and phylogenomics.</title>
        <authorList>
            <person name="Vandepol N."/>
            <person name="Liber J."/>
            <person name="Desiro A."/>
            <person name="Na H."/>
            <person name="Kennedy M."/>
            <person name="Barry K."/>
            <person name="Grigoriev I.V."/>
            <person name="Miller A.N."/>
            <person name="O'Donnell K."/>
            <person name="Stajich J.E."/>
            <person name="Bonito G."/>
        </authorList>
    </citation>
    <scope>NUCLEOTIDE SEQUENCE</scope>
    <source>
        <strain evidence="2">NRRL 2769</strain>
    </source>
</reference>
<protein>
    <submittedName>
        <fullName evidence="2">Uncharacterized protein</fullName>
    </submittedName>
</protein>
<dbReference type="AlphaFoldDB" id="A0A9P6T2Z6"/>
<feature type="compositionally biased region" description="Low complexity" evidence="1">
    <location>
        <begin position="551"/>
        <end position="561"/>
    </location>
</feature>
<feature type="region of interest" description="Disordered" evidence="1">
    <location>
        <begin position="48"/>
        <end position="137"/>
    </location>
</feature>
<feature type="compositionally biased region" description="Low complexity" evidence="1">
    <location>
        <begin position="572"/>
        <end position="584"/>
    </location>
</feature>
<evidence type="ECO:0000313" key="2">
    <source>
        <dbReference type="EMBL" id="KAG0021081.1"/>
    </source>
</evidence>
<accession>A0A9P6T2Z6</accession>
<gene>
    <name evidence="2" type="ORF">BGZ80_003065</name>
</gene>
<feature type="region of interest" description="Disordered" evidence="1">
    <location>
        <begin position="380"/>
        <end position="437"/>
    </location>
</feature>